<accession>A0A174JI88</accession>
<organism evidence="1 2">
    <name type="scientific">Enterocloster clostridioformis</name>
    <dbReference type="NCBI Taxonomy" id="1531"/>
    <lineage>
        <taxon>Bacteria</taxon>
        <taxon>Bacillati</taxon>
        <taxon>Bacillota</taxon>
        <taxon>Clostridia</taxon>
        <taxon>Lachnospirales</taxon>
        <taxon>Lachnospiraceae</taxon>
        <taxon>Enterocloster</taxon>
    </lineage>
</organism>
<name>A0A174JI88_9FIRM</name>
<sequence>MGGTYLREQESAGASGFSQLEDKVMKTAAQFFGEDLLPYAGVKGRIARVAPTEHVHLEMRRLEEDFNFIMKDGSWRHLEFESDRIREKDLRRFREYEAYIGLTYDVPVATTVICTSRVKILKKELVNGMNVYRVEVVRLRDRNADKVFEKLRRKINRGKILRRHDVFPLLLTPLMSGKMEMSQRIYQGMEILQCEELKAGDEDRKRMQSVLYALAVKFLDRDELKMIKERIGMTVLGQMLFEDGMEKGIEKGIEKGVQQGLGRANALIVKLADAGRADDIIRAASDRTYQEQLFKEFGI</sequence>
<dbReference type="AlphaFoldDB" id="A0A174JI88"/>
<evidence type="ECO:0008006" key="3">
    <source>
        <dbReference type="Google" id="ProtNLM"/>
    </source>
</evidence>
<dbReference type="EMBL" id="CZAB01000018">
    <property type="protein sequence ID" value="CUO99444.1"/>
    <property type="molecule type" value="Genomic_DNA"/>
</dbReference>
<dbReference type="RefSeq" id="WP_022202072.1">
    <property type="nucleotide sequence ID" value="NZ_CATYWZ010000059.1"/>
</dbReference>
<reference evidence="1 2" key="1">
    <citation type="submission" date="2015-09" db="EMBL/GenBank/DDBJ databases">
        <authorList>
            <consortium name="Pathogen Informatics"/>
        </authorList>
    </citation>
    <scope>NUCLEOTIDE SEQUENCE [LARGE SCALE GENOMIC DNA]</scope>
    <source>
        <strain evidence="1 2">2789STDY5834865</strain>
    </source>
</reference>
<dbReference type="Proteomes" id="UP000095512">
    <property type="component" value="Unassembled WGS sequence"/>
</dbReference>
<gene>
    <name evidence="1" type="ORF">ERS852480_02396</name>
</gene>
<proteinExistence type="predicted"/>
<evidence type="ECO:0000313" key="2">
    <source>
        <dbReference type="Proteomes" id="UP000095512"/>
    </source>
</evidence>
<protein>
    <recommendedName>
        <fullName evidence="3">Flagellar assembly protein H</fullName>
    </recommendedName>
</protein>
<evidence type="ECO:0000313" key="1">
    <source>
        <dbReference type="EMBL" id="CUO99444.1"/>
    </source>
</evidence>